<gene>
    <name evidence="1" type="ORF">GIB67_036791</name>
</gene>
<dbReference type="EMBL" id="JACGCM010001948">
    <property type="protein sequence ID" value="KAF6147072.1"/>
    <property type="molecule type" value="Genomic_DNA"/>
</dbReference>
<dbReference type="Proteomes" id="UP000541444">
    <property type="component" value="Unassembled WGS sequence"/>
</dbReference>
<accession>A0A7J7LWX2</accession>
<name>A0A7J7LWX2_9MAGN</name>
<evidence type="ECO:0000313" key="1">
    <source>
        <dbReference type="EMBL" id="KAF6147072.1"/>
    </source>
</evidence>
<dbReference type="AlphaFoldDB" id="A0A7J7LWX2"/>
<protein>
    <submittedName>
        <fullName evidence="1">Uncharacterized protein</fullName>
    </submittedName>
</protein>
<organism evidence="1 2">
    <name type="scientific">Kingdonia uniflora</name>
    <dbReference type="NCBI Taxonomy" id="39325"/>
    <lineage>
        <taxon>Eukaryota</taxon>
        <taxon>Viridiplantae</taxon>
        <taxon>Streptophyta</taxon>
        <taxon>Embryophyta</taxon>
        <taxon>Tracheophyta</taxon>
        <taxon>Spermatophyta</taxon>
        <taxon>Magnoliopsida</taxon>
        <taxon>Ranunculales</taxon>
        <taxon>Circaeasteraceae</taxon>
        <taxon>Kingdonia</taxon>
    </lineage>
</organism>
<keyword evidence="2" id="KW-1185">Reference proteome</keyword>
<evidence type="ECO:0000313" key="2">
    <source>
        <dbReference type="Proteomes" id="UP000541444"/>
    </source>
</evidence>
<comment type="caution">
    <text evidence="1">The sequence shown here is derived from an EMBL/GenBank/DDBJ whole genome shotgun (WGS) entry which is preliminary data.</text>
</comment>
<sequence>MVLKLCDLFSLYPLVVEVDSLQLVSSTTKVQFLLNTPIFGQKVMGSRLKRGISFEKFQHFQRRQSHS</sequence>
<proteinExistence type="predicted"/>
<reference evidence="1 2" key="1">
    <citation type="journal article" date="2020" name="IScience">
        <title>Genome Sequencing of the Endangered Kingdonia uniflora (Circaeasteraceae, Ranunculales) Reveals Potential Mechanisms of Evolutionary Specialization.</title>
        <authorList>
            <person name="Sun Y."/>
            <person name="Deng T."/>
            <person name="Zhang A."/>
            <person name="Moore M.J."/>
            <person name="Landis J.B."/>
            <person name="Lin N."/>
            <person name="Zhang H."/>
            <person name="Zhang X."/>
            <person name="Huang J."/>
            <person name="Zhang X."/>
            <person name="Sun H."/>
            <person name="Wang H."/>
        </authorList>
    </citation>
    <scope>NUCLEOTIDE SEQUENCE [LARGE SCALE GENOMIC DNA]</scope>
    <source>
        <strain evidence="1">TB1705</strain>
        <tissue evidence="1">Leaf</tissue>
    </source>
</reference>